<reference evidence="1 2" key="1">
    <citation type="submission" date="2016-06" db="EMBL/GenBank/DDBJ databases">
        <title>First insights into the genetic diversity and population structure of in the Bacillus cereus group bacteria from diverse marine environments.</title>
        <authorList>
            <person name="Liu Y."/>
            <person name="Lai Q."/>
            <person name="Shao Z."/>
        </authorList>
    </citation>
    <scope>NUCLEOTIDE SEQUENCE [LARGE SCALE GENOMIC DNA]</scope>
    <source>
        <strain evidence="1 2">N35-10-2</strain>
    </source>
</reference>
<evidence type="ECO:0000313" key="2">
    <source>
        <dbReference type="Proteomes" id="UP000181873"/>
    </source>
</evidence>
<sequence length="263" mass="30097">MFGARFGTIIQDAYTKDGVSDIVGALDDLCNPKTLEWGWASSGIYTFWNYETRELLYIGLAVNFAERFKQHNGIISSRPSSCKYKKITEYFNTNKKLGYSILTMPSVCQPVIRKNIEGIFEGEKVELSDFNHEQFKKDVKLVEGILIESYRKMFGQLPPWNEVKGSIEGASRSTKGNYKIVEGFTTSNPHHPLVAKCTLRELKGNIHYAYEEFLDKVRQFMLTHGTSFNEALEQVLKESGGKDAVYDLIIRDDYMLKTLNLNR</sequence>
<evidence type="ECO:0000313" key="1">
    <source>
        <dbReference type="EMBL" id="OJD63663.1"/>
    </source>
</evidence>
<accession>A0A1J9UHM0</accession>
<dbReference type="InterPro" id="IPR035901">
    <property type="entry name" value="GIY-YIG_endonuc_sf"/>
</dbReference>
<organism evidence="1 2">
    <name type="scientific">Bacillus albus</name>
    <dbReference type="NCBI Taxonomy" id="2026189"/>
    <lineage>
        <taxon>Bacteria</taxon>
        <taxon>Bacillati</taxon>
        <taxon>Bacillota</taxon>
        <taxon>Bacilli</taxon>
        <taxon>Bacillales</taxon>
        <taxon>Bacillaceae</taxon>
        <taxon>Bacillus</taxon>
        <taxon>Bacillus cereus group</taxon>
    </lineage>
</organism>
<dbReference type="SUPFAM" id="SSF82771">
    <property type="entry name" value="GIY-YIG endonuclease"/>
    <property type="match status" value="1"/>
</dbReference>
<evidence type="ECO:0008006" key="3">
    <source>
        <dbReference type="Google" id="ProtNLM"/>
    </source>
</evidence>
<proteinExistence type="predicted"/>
<name>A0A1J9UHM0_9BACI</name>
<gene>
    <name evidence="1" type="ORF">BAU25_12495</name>
</gene>
<protein>
    <recommendedName>
        <fullName evidence="3">GIY-YIG domain-containing protein</fullName>
    </recommendedName>
</protein>
<comment type="caution">
    <text evidence="1">The sequence shown here is derived from an EMBL/GenBank/DDBJ whole genome shotgun (WGS) entry which is preliminary data.</text>
</comment>
<dbReference type="EMBL" id="MAOE01000090">
    <property type="protein sequence ID" value="OJD63663.1"/>
    <property type="molecule type" value="Genomic_DNA"/>
</dbReference>
<dbReference type="AlphaFoldDB" id="A0A1J9UHM0"/>
<dbReference type="Proteomes" id="UP000181873">
    <property type="component" value="Unassembled WGS sequence"/>
</dbReference>